<name>A0ABP5AZZ2_9ACTN</name>
<feature type="transmembrane region" description="Helical" evidence="2">
    <location>
        <begin position="222"/>
        <end position="245"/>
    </location>
</feature>
<dbReference type="Pfam" id="PF09490">
    <property type="entry name" value="CbtA"/>
    <property type="match status" value="1"/>
</dbReference>
<proteinExistence type="predicted"/>
<protein>
    <submittedName>
        <fullName evidence="3">CbtA family protein</fullName>
    </submittedName>
</protein>
<keyword evidence="2" id="KW-1133">Transmembrane helix</keyword>
<feature type="transmembrane region" description="Helical" evidence="2">
    <location>
        <begin position="181"/>
        <end position="202"/>
    </location>
</feature>
<evidence type="ECO:0000313" key="3">
    <source>
        <dbReference type="EMBL" id="GAA1923221.1"/>
    </source>
</evidence>
<feature type="transmembrane region" description="Helical" evidence="2">
    <location>
        <begin position="149"/>
        <end position="169"/>
    </location>
</feature>
<feature type="transmembrane region" description="Helical" evidence="2">
    <location>
        <begin position="110"/>
        <end position="129"/>
    </location>
</feature>
<keyword evidence="2" id="KW-0472">Membrane</keyword>
<comment type="caution">
    <text evidence="3">The sequence shown here is derived from an EMBL/GenBank/DDBJ whole genome shotgun (WGS) entry which is preliminary data.</text>
</comment>
<sequence length="260" mass="25825">MTARTYLISGLVAGLLAGIAAFVVAFTIGEPPIDDAIALEGAAAAAEPHAHDGTEEAGHSHGEEAAVSRGQQAGPGLATATVAIGVALGGLVALAAAAAMGRVGRLSPPATTALVAGVGFVAVALVPFLKYPAVPPAVGSGDTIGARTALYFGFLLVSVVAAGVAVAMASRFARSSTPYAATALGVVLYVAVVAVAAALMPGVDELGTFPAGLLWQFRLSSLLTLTTLWGVLGFALTGFVGRAWATHRADVARRELAASL</sequence>
<evidence type="ECO:0000313" key="4">
    <source>
        <dbReference type="Proteomes" id="UP001501612"/>
    </source>
</evidence>
<gene>
    <name evidence="3" type="ORF">GCM10009737_26130</name>
</gene>
<accession>A0ABP5AZZ2</accession>
<dbReference type="InterPro" id="IPR012666">
    <property type="entry name" value="CbtA_put"/>
</dbReference>
<feature type="transmembrane region" description="Helical" evidence="2">
    <location>
        <begin position="7"/>
        <end position="28"/>
    </location>
</feature>
<feature type="region of interest" description="Disordered" evidence="1">
    <location>
        <begin position="48"/>
        <end position="70"/>
    </location>
</feature>
<keyword evidence="2" id="KW-0812">Transmembrane</keyword>
<feature type="compositionally biased region" description="Basic and acidic residues" evidence="1">
    <location>
        <begin position="48"/>
        <end position="66"/>
    </location>
</feature>
<organism evidence="3 4">
    <name type="scientific">Nocardioides lentus</name>
    <dbReference type="NCBI Taxonomy" id="338077"/>
    <lineage>
        <taxon>Bacteria</taxon>
        <taxon>Bacillati</taxon>
        <taxon>Actinomycetota</taxon>
        <taxon>Actinomycetes</taxon>
        <taxon>Propionibacteriales</taxon>
        <taxon>Nocardioidaceae</taxon>
        <taxon>Nocardioides</taxon>
    </lineage>
</organism>
<evidence type="ECO:0000256" key="1">
    <source>
        <dbReference type="SAM" id="MobiDB-lite"/>
    </source>
</evidence>
<dbReference type="RefSeq" id="WP_344007891.1">
    <property type="nucleotide sequence ID" value="NZ_BAAAMY010000005.1"/>
</dbReference>
<reference evidence="4" key="1">
    <citation type="journal article" date="2019" name="Int. J. Syst. Evol. Microbiol.">
        <title>The Global Catalogue of Microorganisms (GCM) 10K type strain sequencing project: providing services to taxonomists for standard genome sequencing and annotation.</title>
        <authorList>
            <consortium name="The Broad Institute Genomics Platform"/>
            <consortium name="The Broad Institute Genome Sequencing Center for Infectious Disease"/>
            <person name="Wu L."/>
            <person name="Ma J."/>
        </authorList>
    </citation>
    <scope>NUCLEOTIDE SEQUENCE [LARGE SCALE GENOMIC DNA]</scope>
    <source>
        <strain evidence="4">JCM 14046</strain>
    </source>
</reference>
<evidence type="ECO:0000256" key="2">
    <source>
        <dbReference type="SAM" id="Phobius"/>
    </source>
</evidence>
<dbReference type="Proteomes" id="UP001501612">
    <property type="component" value="Unassembled WGS sequence"/>
</dbReference>
<keyword evidence="4" id="KW-1185">Reference proteome</keyword>
<dbReference type="EMBL" id="BAAAMY010000005">
    <property type="protein sequence ID" value="GAA1923221.1"/>
    <property type="molecule type" value="Genomic_DNA"/>
</dbReference>
<feature type="transmembrane region" description="Helical" evidence="2">
    <location>
        <begin position="77"/>
        <end position="98"/>
    </location>
</feature>